<dbReference type="HOGENOM" id="CLU_2803460_0_0_10"/>
<sequence length="67" mass="8104">MILSYLKLIEGQLLPSILGKQVFCLHIILYCLHITIFIKNERPFLQFTAIFHLHHPYRVFYFKDVRI</sequence>
<dbReference type="AlphaFoldDB" id="F3PWY1"/>
<evidence type="ECO:0000313" key="2">
    <source>
        <dbReference type="Proteomes" id="UP000003416"/>
    </source>
</evidence>
<gene>
    <name evidence="1" type="ORF">HMPREF9446_03269</name>
</gene>
<dbReference type="Proteomes" id="UP000003416">
    <property type="component" value="Unassembled WGS sequence"/>
</dbReference>
<dbReference type="STRING" id="763034.HMPREF9446_03269"/>
<proteinExistence type="predicted"/>
<comment type="caution">
    <text evidence="1">The sequence shown here is derived from an EMBL/GenBank/DDBJ whole genome shotgun (WGS) entry which is preliminary data.</text>
</comment>
<evidence type="ECO:0000313" key="1">
    <source>
        <dbReference type="EMBL" id="EGF52060.1"/>
    </source>
</evidence>
<accession>F3PWY1</accession>
<protein>
    <submittedName>
        <fullName evidence="1">Conserved domain protein</fullName>
    </submittedName>
</protein>
<name>F3PWY1_9BACE</name>
<reference evidence="1 2" key="1">
    <citation type="submission" date="2011-02" db="EMBL/GenBank/DDBJ databases">
        <authorList>
            <person name="Weinstock G."/>
            <person name="Sodergren E."/>
            <person name="Clifton S."/>
            <person name="Fulton L."/>
            <person name="Fulton B."/>
            <person name="Courtney L."/>
            <person name="Fronick C."/>
            <person name="Harrison M."/>
            <person name="Strong C."/>
            <person name="Farmer C."/>
            <person name="Delahaunty K."/>
            <person name="Markovic C."/>
            <person name="Hall O."/>
            <person name="Minx P."/>
            <person name="Tomlinson C."/>
            <person name="Mitreva M."/>
            <person name="Hou S."/>
            <person name="Chen J."/>
            <person name="Wollam A."/>
            <person name="Pepin K.H."/>
            <person name="Johnson M."/>
            <person name="Bhonagiri V."/>
            <person name="Zhang X."/>
            <person name="Suruliraj S."/>
            <person name="Warren W."/>
            <person name="Chinwalla A."/>
            <person name="Mardis E.R."/>
            <person name="Wilson R.K."/>
        </authorList>
    </citation>
    <scope>NUCLEOTIDE SEQUENCE [LARGE SCALE GENOMIC DNA]</scope>
    <source>
        <strain evidence="1 2">YIT 12057</strain>
    </source>
</reference>
<organism evidence="1 2">
    <name type="scientific">Bacteroides fluxus YIT 12057</name>
    <dbReference type="NCBI Taxonomy" id="763034"/>
    <lineage>
        <taxon>Bacteria</taxon>
        <taxon>Pseudomonadati</taxon>
        <taxon>Bacteroidota</taxon>
        <taxon>Bacteroidia</taxon>
        <taxon>Bacteroidales</taxon>
        <taxon>Bacteroidaceae</taxon>
        <taxon>Bacteroides</taxon>
    </lineage>
</organism>
<keyword evidence="2" id="KW-1185">Reference proteome</keyword>
<dbReference type="EMBL" id="AFBN01000096">
    <property type="protein sequence ID" value="EGF52060.1"/>
    <property type="molecule type" value="Genomic_DNA"/>
</dbReference>